<dbReference type="Proteomes" id="UP000030645">
    <property type="component" value="Unassembled WGS sequence"/>
</dbReference>
<dbReference type="AlphaFoldDB" id="W9QX88"/>
<reference evidence="2" key="1">
    <citation type="submission" date="2013-01" db="EMBL/GenBank/DDBJ databases">
        <title>Draft Genome Sequence of a Mulberry Tree, Morus notabilis C.K. Schneid.</title>
        <authorList>
            <person name="He N."/>
            <person name="Zhao S."/>
        </authorList>
    </citation>
    <scope>NUCLEOTIDE SEQUENCE</scope>
</reference>
<gene>
    <name evidence="1" type="ORF">L484_010121</name>
</gene>
<name>W9QX88_9ROSA</name>
<keyword evidence="2" id="KW-1185">Reference proteome</keyword>
<organism evidence="1 2">
    <name type="scientific">Morus notabilis</name>
    <dbReference type="NCBI Taxonomy" id="981085"/>
    <lineage>
        <taxon>Eukaryota</taxon>
        <taxon>Viridiplantae</taxon>
        <taxon>Streptophyta</taxon>
        <taxon>Embryophyta</taxon>
        <taxon>Tracheophyta</taxon>
        <taxon>Spermatophyta</taxon>
        <taxon>Magnoliopsida</taxon>
        <taxon>eudicotyledons</taxon>
        <taxon>Gunneridae</taxon>
        <taxon>Pentapetalae</taxon>
        <taxon>rosids</taxon>
        <taxon>fabids</taxon>
        <taxon>Rosales</taxon>
        <taxon>Moraceae</taxon>
        <taxon>Moreae</taxon>
        <taxon>Morus</taxon>
    </lineage>
</organism>
<proteinExistence type="predicted"/>
<evidence type="ECO:0000313" key="2">
    <source>
        <dbReference type="Proteomes" id="UP000030645"/>
    </source>
</evidence>
<protein>
    <submittedName>
        <fullName evidence="1">Uncharacterized protein</fullName>
    </submittedName>
</protein>
<accession>W9QX88</accession>
<sequence>MLERKRIIDVVESLRGRLEESSSCPTKSDRIISKCFPGVVQAYVTKAGKKDSLPRKVAKSPPFSISIATEEARIQWTDESVVRISVSEAREFAAFVLTFSPRRNQS</sequence>
<evidence type="ECO:0000313" key="1">
    <source>
        <dbReference type="EMBL" id="EXB25254.1"/>
    </source>
</evidence>
<dbReference type="EMBL" id="KE343360">
    <property type="protein sequence ID" value="EXB25254.1"/>
    <property type="molecule type" value="Genomic_DNA"/>
</dbReference>